<dbReference type="Proteomes" id="UP000053732">
    <property type="component" value="Unassembled WGS sequence"/>
</dbReference>
<sequence>MDLLRQEYPTLLATLHPGQATTVLSDRIRVINKVNADIADYLQERRRVEEAYAQGLRKLAHRPQLDNGAALGIFQIPWQRIISATETLAVSHETLATKIEEDVERPLREFSSKNPEMKSMPGIQSNLAGLAKNVETAQKKVDKARAKGVKGADKLSSEIANAEEVHQQWDSRAPFVYEQLQAADETRLNHLRDVLTQLETHELDQVERGRQAAESCLNVLLNVETADEIKTFAARMAGPRVPVTQTIARSQTERAETPSTIEPLSERTQTAPPERNFSTPPTEAPLPPPPRFQDDAASQLSETSERPAVAQTQPVPEAQPRHTPLGGLRRLGTVMNRRKSVVGPSAGTFDRKAEKKRSPFSAFKRADSSREMQIPESPPMTATDRPGTSFTDQSSLRNPSVSQDHAGLDPAAPISEVHPETPRNGAAPEALGLTNNHVNQPQVDSEGFTQRPATIDEITRAQNEAAGVDESGLNLTIRDQPIFEDESQAKQAMDEMANTLRMRAPQTGMRRNAGTIRGRRDVRNTMFVASPGNELPPSSAGSESQPPTSPIRHIASPSIAPSTATDDHTLSDTTSVRSGHATPGPGASVHPDLYESGLNASVIETINAWFSEGNVTKSFVVGELALANNAAPGTAVNHTRIRLDNFQVLEKVAANPHFVQEVSTDAGDDNRGEYDIQLGSISRPMPTVAFKYQLHIDPANPSAYCPVIFKPVWNLEESQASAIIYYTLNPSFLSHTAESITLKNLVLTINLDTATEDKDTKQPRESVAHAISAAMYPNTGATFRRKTSTVTWRIPELEVKAPTTPGADSKFLVRFVTSTPGPRKGTVEAKFELRGAESSSQLGISRAPSDAEQKEADPFADEGRESPLSAVSWLGVPTTRKLIGGKHSHGPSMTALV</sequence>
<reference evidence="5 6" key="1">
    <citation type="journal article" date="2014" name="Nat. Commun.">
        <title>Multiple recent horizontal transfers of a large genomic region in cheese making fungi.</title>
        <authorList>
            <person name="Cheeseman K."/>
            <person name="Ropars J."/>
            <person name="Renault P."/>
            <person name="Dupont J."/>
            <person name="Gouzy J."/>
            <person name="Branca A."/>
            <person name="Abraham A.L."/>
            <person name="Ceppi M."/>
            <person name="Conseiller E."/>
            <person name="Debuchy R."/>
            <person name="Malagnac F."/>
            <person name="Goarin A."/>
            <person name="Silar P."/>
            <person name="Lacoste S."/>
            <person name="Sallet E."/>
            <person name="Bensimon A."/>
            <person name="Giraud T."/>
            <person name="Brygoo Y."/>
        </authorList>
    </citation>
    <scope>NUCLEOTIDE SEQUENCE [LARGE SCALE GENOMIC DNA]</scope>
    <source>
        <strain evidence="6">FM 013</strain>
    </source>
</reference>
<feature type="coiled-coil region" evidence="2">
    <location>
        <begin position="127"/>
        <end position="172"/>
    </location>
</feature>
<feature type="region of interest" description="Disordered" evidence="3">
    <location>
        <begin position="529"/>
        <end position="592"/>
    </location>
</feature>
<name>A0A0G4P8H6_PENC3</name>
<dbReference type="Gene3D" id="1.20.1270.60">
    <property type="entry name" value="Arfaptin homology (AH) domain/BAR domain"/>
    <property type="match status" value="1"/>
</dbReference>
<dbReference type="CDD" id="cd09264">
    <property type="entry name" value="AP_Syp1_MHD"/>
    <property type="match status" value="1"/>
</dbReference>
<evidence type="ECO:0000313" key="6">
    <source>
        <dbReference type="Proteomes" id="UP000053732"/>
    </source>
</evidence>
<dbReference type="InterPro" id="IPR028565">
    <property type="entry name" value="MHD"/>
</dbReference>
<feature type="region of interest" description="Disordered" evidence="3">
    <location>
        <begin position="835"/>
        <end position="870"/>
    </location>
</feature>
<dbReference type="EMBL" id="HG793141">
    <property type="protein sequence ID" value="CRL22621.1"/>
    <property type="molecule type" value="Genomic_DNA"/>
</dbReference>
<protein>
    <submittedName>
        <fullName evidence="5">Fps/Fes/Fer/CIP4 homology</fullName>
    </submittedName>
</protein>
<dbReference type="CDD" id="cd07650">
    <property type="entry name" value="F-BAR_Syp1p_like"/>
    <property type="match status" value="1"/>
</dbReference>
<feature type="compositionally biased region" description="Polar residues" evidence="3">
    <location>
        <begin position="257"/>
        <end position="279"/>
    </location>
</feature>
<feature type="region of interest" description="Disordered" evidence="3">
    <location>
        <begin position="243"/>
        <end position="450"/>
    </location>
</feature>
<proteinExistence type="predicted"/>
<dbReference type="PANTHER" id="PTHR23065:SF54">
    <property type="entry name" value="SUPPRESSOR OF YEAST PROFILIN DELETION"/>
    <property type="match status" value="1"/>
</dbReference>
<dbReference type="SUPFAM" id="SSF103657">
    <property type="entry name" value="BAR/IMD domain-like"/>
    <property type="match status" value="1"/>
</dbReference>
<evidence type="ECO:0000256" key="1">
    <source>
        <dbReference type="ARBA" id="ARBA00022583"/>
    </source>
</evidence>
<feature type="domain" description="MHD" evidence="4">
    <location>
        <begin position="595"/>
        <end position="883"/>
    </location>
</feature>
<dbReference type="InterPro" id="IPR049609">
    <property type="entry name" value="Syp1-like_MHD"/>
</dbReference>
<dbReference type="InterPro" id="IPR001060">
    <property type="entry name" value="FCH_dom"/>
</dbReference>
<feature type="compositionally biased region" description="Pro residues" evidence="3">
    <location>
        <begin position="282"/>
        <end position="291"/>
    </location>
</feature>
<feature type="compositionally biased region" description="Polar residues" evidence="3">
    <location>
        <begin position="386"/>
        <end position="403"/>
    </location>
</feature>
<dbReference type="GO" id="GO:0005886">
    <property type="term" value="C:plasma membrane"/>
    <property type="evidence" value="ECO:0007669"/>
    <property type="project" value="TreeGrafter"/>
</dbReference>
<evidence type="ECO:0000256" key="2">
    <source>
        <dbReference type="SAM" id="Coils"/>
    </source>
</evidence>
<evidence type="ECO:0000256" key="3">
    <source>
        <dbReference type="SAM" id="MobiDB-lite"/>
    </source>
</evidence>
<dbReference type="GO" id="GO:0006897">
    <property type="term" value="P:endocytosis"/>
    <property type="evidence" value="ECO:0007669"/>
    <property type="project" value="UniProtKB-KW"/>
</dbReference>
<dbReference type="AlphaFoldDB" id="A0A0G4P8H6"/>
<feature type="compositionally biased region" description="Polar residues" evidence="3">
    <location>
        <begin position="433"/>
        <end position="450"/>
    </location>
</feature>
<accession>A0A0G4P8H6</accession>
<dbReference type="PANTHER" id="PTHR23065">
    <property type="entry name" value="PROLINE-SERINE-THREONINE PHOSPHATASE INTERACTING PROTEIN 1"/>
    <property type="match status" value="1"/>
</dbReference>
<dbReference type="SMART" id="SM00055">
    <property type="entry name" value="FCH"/>
    <property type="match status" value="1"/>
</dbReference>
<evidence type="ECO:0000313" key="5">
    <source>
        <dbReference type="EMBL" id="CRL22621.1"/>
    </source>
</evidence>
<dbReference type="PROSITE" id="PS51072">
    <property type="entry name" value="MHD"/>
    <property type="match status" value="1"/>
</dbReference>
<dbReference type="Pfam" id="PF10291">
    <property type="entry name" value="muHD"/>
    <property type="match status" value="1"/>
</dbReference>
<dbReference type="FunFam" id="1.20.1270.60:FF:000102">
    <property type="entry name" value="WGS project CABT00000000 data, contig 2.23"/>
    <property type="match status" value="1"/>
</dbReference>
<dbReference type="GO" id="GO:0032185">
    <property type="term" value="P:septin cytoskeleton organization"/>
    <property type="evidence" value="ECO:0007669"/>
    <property type="project" value="TreeGrafter"/>
</dbReference>
<gene>
    <name evidence="5" type="ORF">PCAMFM013_S008g000050</name>
</gene>
<keyword evidence="1" id="KW-0254">Endocytosis</keyword>
<dbReference type="Pfam" id="PF00611">
    <property type="entry name" value="FCH"/>
    <property type="match status" value="1"/>
</dbReference>
<dbReference type="STRING" id="1429867.A0A0G4P8H6"/>
<dbReference type="InterPro" id="IPR027267">
    <property type="entry name" value="AH/BAR_dom_sf"/>
</dbReference>
<evidence type="ECO:0000259" key="4">
    <source>
        <dbReference type="PROSITE" id="PS51072"/>
    </source>
</evidence>
<keyword evidence="2" id="KW-0175">Coiled coil</keyword>
<dbReference type="InterPro" id="IPR018808">
    <property type="entry name" value="Muniscin_C"/>
</dbReference>
<organism evidence="5 6">
    <name type="scientific">Penicillium camemberti (strain FM 013)</name>
    <dbReference type="NCBI Taxonomy" id="1429867"/>
    <lineage>
        <taxon>Eukaryota</taxon>
        <taxon>Fungi</taxon>
        <taxon>Dikarya</taxon>
        <taxon>Ascomycota</taxon>
        <taxon>Pezizomycotina</taxon>
        <taxon>Eurotiomycetes</taxon>
        <taxon>Eurotiomycetidae</taxon>
        <taxon>Eurotiales</taxon>
        <taxon>Aspergillaceae</taxon>
        <taxon>Penicillium</taxon>
    </lineage>
</organism>
<dbReference type="GO" id="GO:0032153">
    <property type="term" value="C:cell division site"/>
    <property type="evidence" value="ECO:0007669"/>
    <property type="project" value="TreeGrafter"/>
</dbReference>
<feature type="compositionally biased region" description="Basic and acidic residues" evidence="3">
    <location>
        <begin position="849"/>
        <end position="865"/>
    </location>
</feature>
<keyword evidence="6" id="KW-1185">Reference proteome</keyword>
<dbReference type="GO" id="GO:0030139">
    <property type="term" value="C:endocytic vesicle"/>
    <property type="evidence" value="ECO:0007669"/>
    <property type="project" value="TreeGrafter"/>
</dbReference>